<keyword evidence="2 4" id="KW-0328">Glycosyltransferase</keyword>
<dbReference type="GO" id="GO:0035251">
    <property type="term" value="F:UDP-glucosyltransferase activity"/>
    <property type="evidence" value="ECO:0007669"/>
    <property type="project" value="InterPro"/>
</dbReference>
<dbReference type="Proteomes" id="UP000515124">
    <property type="component" value="Unplaced"/>
</dbReference>
<dbReference type="PROSITE" id="PS00375">
    <property type="entry name" value="UDPGT"/>
    <property type="match status" value="1"/>
</dbReference>
<dbReference type="PANTHER" id="PTHR48049:SF91">
    <property type="entry name" value="UDP-GLYCOSYLTRANSFERASE 79B7-RELATED"/>
    <property type="match status" value="1"/>
</dbReference>
<dbReference type="Gene3D" id="3.40.50.2000">
    <property type="entry name" value="Glycogen Phosphorylase B"/>
    <property type="match status" value="2"/>
</dbReference>
<proteinExistence type="inferred from homology"/>
<dbReference type="RefSeq" id="XP_021834706.1">
    <property type="nucleotide sequence ID" value="XM_021979014.1"/>
</dbReference>
<dbReference type="KEGG" id="pavi:110774472"/>
<dbReference type="AlphaFoldDB" id="A0A6P5U5S7"/>
<keyword evidence="3 4" id="KW-0808">Transferase</keyword>
<dbReference type="EC" id="2.4.1.-" evidence="5"/>
<evidence type="ECO:0000256" key="4">
    <source>
        <dbReference type="RuleBase" id="RU003718"/>
    </source>
</evidence>
<organism evidence="6 7">
    <name type="scientific">Prunus avium</name>
    <name type="common">Cherry</name>
    <name type="synonym">Cerasus avium</name>
    <dbReference type="NCBI Taxonomy" id="42229"/>
    <lineage>
        <taxon>Eukaryota</taxon>
        <taxon>Viridiplantae</taxon>
        <taxon>Streptophyta</taxon>
        <taxon>Embryophyta</taxon>
        <taxon>Tracheophyta</taxon>
        <taxon>Spermatophyta</taxon>
        <taxon>Magnoliopsida</taxon>
        <taxon>eudicotyledons</taxon>
        <taxon>Gunneridae</taxon>
        <taxon>Pentapetalae</taxon>
        <taxon>rosids</taxon>
        <taxon>fabids</taxon>
        <taxon>Rosales</taxon>
        <taxon>Rosaceae</taxon>
        <taxon>Amygdaloideae</taxon>
        <taxon>Amygdaleae</taxon>
        <taxon>Prunus</taxon>
    </lineage>
</organism>
<dbReference type="FunFam" id="3.40.50.2000:FF:000037">
    <property type="entry name" value="Glycosyltransferase"/>
    <property type="match status" value="1"/>
</dbReference>
<evidence type="ECO:0000256" key="2">
    <source>
        <dbReference type="ARBA" id="ARBA00022676"/>
    </source>
</evidence>
<evidence type="ECO:0000256" key="5">
    <source>
        <dbReference type="RuleBase" id="RU362057"/>
    </source>
</evidence>
<dbReference type="PANTHER" id="PTHR48049">
    <property type="entry name" value="GLYCOSYLTRANSFERASE"/>
    <property type="match status" value="1"/>
</dbReference>
<gene>
    <name evidence="7" type="primary">LOC110774472</name>
</gene>
<sequence>MHTGASTKADQMAQPNLNKTSSSNFHIAMFPWFAMGHAIPFLQLSNELATRGHRISFLLPKKAQIQLQHLNLHPHLIAFYSVTVPHVEGLLEGTETASDIPTSSTPLLATAMDRTRQQIQGFLVSCGANDHKVDMIFYDFAYWVPEITRGLGIKCFCYGVVCAAITAMAIVPARHVPKDRPVTEEDLRDPPPGYPSSTVVMLPGREVQSLMFITMPYGDGITFYERLTTAAKGCDAFCIRTCREVEGVFCDYLEAQYKKPVLLTGPVLGVMDSNNKNKKKSEQLEDIWANWFSGFEPESVVFCGFGSQCTLEKDQFQELVLGFELTGLPFFVALKPPVGCATIEEALPQGFEERVKGRGVVFGGWVQQPMILSHTSVGCFVSHCGFGSMWESLLSDNQIVLVPQLSDQILNTKILVKELKVAVEVEREKNGWVSKESLSKAITTVMDKDNEVGVMVKKNQAKWRETLSAPGFMDGYIDRFVQKLKELVN</sequence>
<protein>
    <recommendedName>
        <fullName evidence="5">Glycosyltransferase</fullName>
        <ecNumber evidence="5">2.4.1.-</ecNumber>
    </recommendedName>
</protein>
<reference evidence="7" key="1">
    <citation type="submission" date="2025-08" db="UniProtKB">
        <authorList>
            <consortium name="RefSeq"/>
        </authorList>
    </citation>
    <scope>IDENTIFICATION</scope>
</reference>
<dbReference type="FunFam" id="3.40.50.2000:FF:000087">
    <property type="entry name" value="Glycosyltransferase"/>
    <property type="match status" value="1"/>
</dbReference>
<dbReference type="InterPro" id="IPR050481">
    <property type="entry name" value="UDP-glycosyltransf_plant"/>
</dbReference>
<name>A0A6P5U5S7_PRUAV</name>
<keyword evidence="6" id="KW-1185">Reference proteome</keyword>
<evidence type="ECO:0000313" key="6">
    <source>
        <dbReference type="Proteomes" id="UP000515124"/>
    </source>
</evidence>
<evidence type="ECO:0000256" key="1">
    <source>
        <dbReference type="ARBA" id="ARBA00009995"/>
    </source>
</evidence>
<dbReference type="InterPro" id="IPR002213">
    <property type="entry name" value="UDP_glucos_trans"/>
</dbReference>
<dbReference type="SUPFAM" id="SSF53756">
    <property type="entry name" value="UDP-Glycosyltransferase/glycogen phosphorylase"/>
    <property type="match status" value="1"/>
</dbReference>
<evidence type="ECO:0000313" key="7">
    <source>
        <dbReference type="RefSeq" id="XP_021834706.1"/>
    </source>
</evidence>
<dbReference type="InterPro" id="IPR035595">
    <property type="entry name" value="UDP_glycos_trans_CS"/>
</dbReference>
<comment type="similarity">
    <text evidence="1 4">Belongs to the UDP-glycosyltransferase family.</text>
</comment>
<accession>A0A6P5U5S7</accession>
<dbReference type="CDD" id="cd03784">
    <property type="entry name" value="GT1_Gtf-like"/>
    <property type="match status" value="1"/>
</dbReference>
<dbReference type="GeneID" id="110774472"/>
<dbReference type="Pfam" id="PF00201">
    <property type="entry name" value="UDPGT"/>
    <property type="match status" value="1"/>
</dbReference>
<evidence type="ECO:0000256" key="3">
    <source>
        <dbReference type="ARBA" id="ARBA00022679"/>
    </source>
</evidence>